<organism evidence="2 3">
    <name type="scientific">Enterovirga rhinocerotis</name>
    <dbReference type="NCBI Taxonomy" id="1339210"/>
    <lineage>
        <taxon>Bacteria</taxon>
        <taxon>Pseudomonadati</taxon>
        <taxon>Pseudomonadota</taxon>
        <taxon>Alphaproteobacteria</taxon>
        <taxon>Hyphomicrobiales</taxon>
        <taxon>Methylobacteriaceae</taxon>
        <taxon>Enterovirga</taxon>
    </lineage>
</organism>
<dbReference type="OrthoDB" id="7632576at2"/>
<evidence type="ECO:0000313" key="2">
    <source>
        <dbReference type="EMBL" id="TDR85292.1"/>
    </source>
</evidence>
<sequence>MSDGARKAFMLGFEPQMMVVEISALLPVKTLRPTVKASRKYRQIADSIREIGLVEPPVVARDEAAPGRYLLLDGHIRIEVLRDMGQTQVECLVSTDDEAFTYNRAINRLSAVQERAMIVRALERGVQEDRIAAAISMDVVSVKRRVKMLDGICEEAVALLADKHCPLAVFDILRKMKPIRQMEAAEFLVGNNNYSVAYASAILTGTPESQLVVGAKAKPKGVSPAAMARMERELANLQEAVGLAQETYSQDNLHLTVARGYLAKLLSNVHVARFLASRYPEYLEPLQAIADVSSNLPDEEAA</sequence>
<dbReference type="SUPFAM" id="SSF109709">
    <property type="entry name" value="KorB DNA-binding domain-like"/>
    <property type="match status" value="1"/>
</dbReference>
<dbReference type="InterPro" id="IPR036086">
    <property type="entry name" value="ParB/Sulfiredoxin_sf"/>
</dbReference>
<name>A0A4R7BL10_9HYPH</name>
<dbReference type="SUPFAM" id="SSF110849">
    <property type="entry name" value="ParB/Sulfiredoxin"/>
    <property type="match status" value="1"/>
</dbReference>
<evidence type="ECO:0000313" key="3">
    <source>
        <dbReference type="Proteomes" id="UP000295122"/>
    </source>
</evidence>
<dbReference type="PANTHER" id="PTHR33375:SF1">
    <property type="entry name" value="CHROMOSOME-PARTITIONING PROTEIN PARB-RELATED"/>
    <property type="match status" value="1"/>
</dbReference>
<feature type="domain" description="ParB-like N-terminal" evidence="1">
    <location>
        <begin position="18"/>
        <end position="112"/>
    </location>
</feature>
<evidence type="ECO:0000259" key="1">
    <source>
        <dbReference type="SMART" id="SM00470"/>
    </source>
</evidence>
<dbReference type="GO" id="GO:0005694">
    <property type="term" value="C:chromosome"/>
    <property type="evidence" value="ECO:0007669"/>
    <property type="project" value="TreeGrafter"/>
</dbReference>
<dbReference type="PANTHER" id="PTHR33375">
    <property type="entry name" value="CHROMOSOME-PARTITIONING PROTEIN PARB-RELATED"/>
    <property type="match status" value="1"/>
</dbReference>
<dbReference type="Pfam" id="PF07506">
    <property type="entry name" value="RepB"/>
    <property type="match status" value="1"/>
</dbReference>
<dbReference type="RefSeq" id="WP_133774986.1">
    <property type="nucleotide sequence ID" value="NZ_SNZR01000018.1"/>
</dbReference>
<dbReference type="SMART" id="SM00470">
    <property type="entry name" value="ParB"/>
    <property type="match status" value="1"/>
</dbReference>
<gene>
    <name evidence="2" type="ORF">EV668_4845</name>
</gene>
<dbReference type="EMBL" id="SNZR01000018">
    <property type="protein sequence ID" value="TDR85292.1"/>
    <property type="molecule type" value="Genomic_DNA"/>
</dbReference>
<protein>
    <submittedName>
        <fullName evidence="2">ParB-like nuclease family protein</fullName>
    </submittedName>
</protein>
<dbReference type="Gene3D" id="3.90.1530.10">
    <property type="entry name" value="Conserved hypothetical protein from pyrococcus furiosus pfu- 392566-001, ParB domain"/>
    <property type="match status" value="1"/>
</dbReference>
<dbReference type="AlphaFoldDB" id="A0A4R7BL10"/>
<reference evidence="2 3" key="1">
    <citation type="submission" date="2019-03" db="EMBL/GenBank/DDBJ databases">
        <title>Genomic Encyclopedia of Type Strains, Phase IV (KMG-IV): sequencing the most valuable type-strain genomes for metagenomic binning, comparative biology and taxonomic classification.</title>
        <authorList>
            <person name="Goeker M."/>
        </authorList>
    </citation>
    <scope>NUCLEOTIDE SEQUENCE [LARGE SCALE GENOMIC DNA]</scope>
    <source>
        <strain evidence="2 3">DSM 25903</strain>
    </source>
</reference>
<comment type="caution">
    <text evidence="2">The sequence shown here is derived from an EMBL/GenBank/DDBJ whole genome shotgun (WGS) entry which is preliminary data.</text>
</comment>
<dbReference type="InterPro" id="IPR011111">
    <property type="entry name" value="Plasmid_RepB"/>
</dbReference>
<proteinExistence type="predicted"/>
<dbReference type="GO" id="GO:0007059">
    <property type="term" value="P:chromosome segregation"/>
    <property type="evidence" value="ECO:0007669"/>
    <property type="project" value="TreeGrafter"/>
</dbReference>
<dbReference type="Proteomes" id="UP000295122">
    <property type="component" value="Unassembled WGS sequence"/>
</dbReference>
<dbReference type="InterPro" id="IPR003115">
    <property type="entry name" value="ParB_N"/>
</dbReference>
<accession>A0A4R7BL10</accession>
<keyword evidence="3" id="KW-1185">Reference proteome</keyword>
<dbReference type="InterPro" id="IPR050336">
    <property type="entry name" value="Chromosome_partition/occlusion"/>
</dbReference>